<gene>
    <name evidence="7" type="ORF">NLI96_g8122</name>
</gene>
<sequence>MLAGSDSSPVVYALLALATAVYVVNWIRPSKHSLPDIPAIGPSAPLISYYGAFKCLSNCREMIQDGYDRYKGSTFKVPFPLHWHVIVSGTNLIEEVRKANEDELSFGEALALNMQMDHTLGPDILHNPYHIPIIRSQLTRNIGAVFLDLKDELSMAFDEFIPPSQGQDPDYCELNVQITLDVVKGAIALNMFPSILRPLVKNFVTNVPATVARCVKYLEPVIKERYRQLEEHGESWEGKPNDMLMWLMEEATGREKDVEALVTRILAVNFAAIHTSSMSFVHALYYLAANPEYLAPMRDEVESIVKSEGWTKIAVQKMRKVDSFLRECQRYNGLGPISMTRLALKDLQFSDGTRIPRGTFVSIAADATHRDDNLYDEAAQFNPWRFADLREEEGEGLKHQMVSTSPQYVPFGHGKHAWYVIISLGQPALSHNENNSPGRFFAAYELKAMMAHLVLTYDVKMEEEGVVPQPLRFFFDIALPTTVEAKLCSRLTYVELLSQNKFVSRVPPLYPNVP</sequence>
<evidence type="ECO:0000313" key="7">
    <source>
        <dbReference type="EMBL" id="KAJ3480755.1"/>
    </source>
</evidence>
<dbReference type="AlphaFoldDB" id="A0AAD5YE90"/>
<evidence type="ECO:0008006" key="9">
    <source>
        <dbReference type="Google" id="ProtNLM"/>
    </source>
</evidence>
<dbReference type="SUPFAM" id="SSF48264">
    <property type="entry name" value="Cytochrome P450"/>
    <property type="match status" value="1"/>
</dbReference>
<keyword evidence="5" id="KW-0408">Iron</keyword>
<evidence type="ECO:0000256" key="5">
    <source>
        <dbReference type="ARBA" id="ARBA00023004"/>
    </source>
</evidence>
<dbReference type="InterPro" id="IPR036396">
    <property type="entry name" value="Cyt_P450_sf"/>
</dbReference>
<dbReference type="InterPro" id="IPR002401">
    <property type="entry name" value="Cyt_P450_E_grp-I"/>
</dbReference>
<keyword evidence="6" id="KW-0472">Membrane</keyword>
<accession>A0AAD5YE90</accession>
<organism evidence="7 8">
    <name type="scientific">Meripilus lineatus</name>
    <dbReference type="NCBI Taxonomy" id="2056292"/>
    <lineage>
        <taxon>Eukaryota</taxon>
        <taxon>Fungi</taxon>
        <taxon>Dikarya</taxon>
        <taxon>Basidiomycota</taxon>
        <taxon>Agaricomycotina</taxon>
        <taxon>Agaricomycetes</taxon>
        <taxon>Polyporales</taxon>
        <taxon>Meripilaceae</taxon>
        <taxon>Meripilus</taxon>
    </lineage>
</organism>
<keyword evidence="4" id="KW-0560">Oxidoreductase</keyword>
<evidence type="ECO:0000256" key="3">
    <source>
        <dbReference type="ARBA" id="ARBA00022723"/>
    </source>
</evidence>
<dbReference type="PRINTS" id="PR00463">
    <property type="entry name" value="EP450I"/>
</dbReference>
<comment type="cofactor">
    <cofactor evidence="1">
        <name>heme</name>
        <dbReference type="ChEBI" id="CHEBI:30413"/>
    </cofactor>
</comment>
<evidence type="ECO:0000256" key="6">
    <source>
        <dbReference type="SAM" id="Phobius"/>
    </source>
</evidence>
<dbReference type="InterPro" id="IPR001128">
    <property type="entry name" value="Cyt_P450"/>
</dbReference>
<dbReference type="Proteomes" id="UP001212997">
    <property type="component" value="Unassembled WGS sequence"/>
</dbReference>
<reference evidence="7" key="1">
    <citation type="submission" date="2022-07" db="EMBL/GenBank/DDBJ databases">
        <title>Genome Sequence of Physisporinus lineatus.</title>
        <authorList>
            <person name="Buettner E."/>
        </authorList>
    </citation>
    <scope>NUCLEOTIDE SEQUENCE</scope>
    <source>
        <strain evidence="7">VT162</strain>
    </source>
</reference>
<keyword evidence="3" id="KW-0479">Metal-binding</keyword>
<keyword evidence="6" id="KW-1133">Transmembrane helix</keyword>
<dbReference type="PANTHER" id="PTHR46206">
    <property type="entry name" value="CYTOCHROME P450"/>
    <property type="match status" value="1"/>
</dbReference>
<evidence type="ECO:0000256" key="1">
    <source>
        <dbReference type="ARBA" id="ARBA00001971"/>
    </source>
</evidence>
<name>A0AAD5YE90_9APHY</name>
<protein>
    <recommendedName>
        <fullName evidence="9">Cytochrome P450</fullName>
    </recommendedName>
</protein>
<dbReference type="GO" id="GO:0016705">
    <property type="term" value="F:oxidoreductase activity, acting on paired donors, with incorporation or reduction of molecular oxygen"/>
    <property type="evidence" value="ECO:0007669"/>
    <property type="project" value="InterPro"/>
</dbReference>
<dbReference type="Pfam" id="PF00067">
    <property type="entry name" value="p450"/>
    <property type="match status" value="1"/>
</dbReference>
<evidence type="ECO:0000256" key="2">
    <source>
        <dbReference type="ARBA" id="ARBA00010617"/>
    </source>
</evidence>
<dbReference type="EMBL" id="JANAWD010000357">
    <property type="protein sequence ID" value="KAJ3480755.1"/>
    <property type="molecule type" value="Genomic_DNA"/>
</dbReference>
<evidence type="ECO:0000256" key="4">
    <source>
        <dbReference type="ARBA" id="ARBA00023002"/>
    </source>
</evidence>
<dbReference type="GO" id="GO:0005506">
    <property type="term" value="F:iron ion binding"/>
    <property type="evidence" value="ECO:0007669"/>
    <property type="project" value="InterPro"/>
</dbReference>
<keyword evidence="8" id="KW-1185">Reference proteome</keyword>
<comment type="caution">
    <text evidence="7">The sequence shown here is derived from an EMBL/GenBank/DDBJ whole genome shotgun (WGS) entry which is preliminary data.</text>
</comment>
<dbReference type="Gene3D" id="1.10.630.10">
    <property type="entry name" value="Cytochrome P450"/>
    <property type="match status" value="1"/>
</dbReference>
<evidence type="ECO:0000313" key="8">
    <source>
        <dbReference type="Proteomes" id="UP001212997"/>
    </source>
</evidence>
<dbReference type="CDD" id="cd11041">
    <property type="entry name" value="CYP503A1-like"/>
    <property type="match status" value="1"/>
</dbReference>
<dbReference type="GO" id="GO:0020037">
    <property type="term" value="F:heme binding"/>
    <property type="evidence" value="ECO:0007669"/>
    <property type="project" value="InterPro"/>
</dbReference>
<dbReference type="GO" id="GO:0004497">
    <property type="term" value="F:monooxygenase activity"/>
    <property type="evidence" value="ECO:0007669"/>
    <property type="project" value="UniProtKB-KW"/>
</dbReference>
<proteinExistence type="inferred from homology"/>
<dbReference type="GO" id="GO:0016020">
    <property type="term" value="C:membrane"/>
    <property type="evidence" value="ECO:0007669"/>
    <property type="project" value="UniProtKB-SubCell"/>
</dbReference>
<comment type="similarity">
    <text evidence="2">Belongs to the cytochrome P450 family.</text>
</comment>
<feature type="transmembrane region" description="Helical" evidence="6">
    <location>
        <begin position="9"/>
        <end position="27"/>
    </location>
</feature>
<keyword evidence="6" id="KW-0812">Transmembrane</keyword>